<feature type="binding site" evidence="11">
    <location>
        <begin position="384"/>
        <end position="387"/>
    </location>
    <ligand>
        <name>L-glutamine</name>
        <dbReference type="ChEBI" id="CHEBI:58359"/>
    </ligand>
</feature>
<dbReference type="CDD" id="cd03113">
    <property type="entry name" value="CTPS_N"/>
    <property type="match status" value="1"/>
</dbReference>
<dbReference type="GO" id="GO:0042802">
    <property type="term" value="F:identical protein binding"/>
    <property type="evidence" value="ECO:0007669"/>
    <property type="project" value="TreeGrafter"/>
</dbReference>
<evidence type="ECO:0000259" key="12">
    <source>
        <dbReference type="Pfam" id="PF00117"/>
    </source>
</evidence>
<dbReference type="SUPFAM" id="SSF52540">
    <property type="entry name" value="P-loop containing nucleoside triphosphate hydrolases"/>
    <property type="match status" value="1"/>
</dbReference>
<dbReference type="NCBIfam" id="NF003792">
    <property type="entry name" value="PRK05380.1"/>
    <property type="match status" value="1"/>
</dbReference>
<accession>A0A1F4XKA5</accession>
<evidence type="ECO:0000256" key="8">
    <source>
        <dbReference type="ARBA" id="ARBA00022962"/>
    </source>
</evidence>
<keyword evidence="8 11" id="KW-0315">Glutamine amidotransferase</keyword>
<dbReference type="GO" id="GO:0044210">
    <property type="term" value="P:'de novo' CTP biosynthetic process"/>
    <property type="evidence" value="ECO:0007669"/>
    <property type="project" value="UniProtKB-UniRule"/>
</dbReference>
<comment type="catalytic activity">
    <reaction evidence="11">
        <text>L-glutamine + H2O = L-glutamate + NH4(+)</text>
        <dbReference type="Rhea" id="RHEA:15889"/>
        <dbReference type="ChEBI" id="CHEBI:15377"/>
        <dbReference type="ChEBI" id="CHEBI:28938"/>
        <dbReference type="ChEBI" id="CHEBI:29985"/>
        <dbReference type="ChEBI" id="CHEBI:58359"/>
    </reaction>
</comment>
<dbReference type="PANTHER" id="PTHR11550:SF0">
    <property type="entry name" value="CTP SYNTHASE-RELATED"/>
    <property type="match status" value="1"/>
</dbReference>
<reference evidence="14 15" key="1">
    <citation type="journal article" date="2016" name="Nat. Commun.">
        <title>Thousands of microbial genomes shed light on interconnected biogeochemical processes in an aquifer system.</title>
        <authorList>
            <person name="Anantharaman K."/>
            <person name="Brown C.T."/>
            <person name="Hug L.A."/>
            <person name="Sharon I."/>
            <person name="Castelle C.J."/>
            <person name="Probst A.J."/>
            <person name="Thomas B.C."/>
            <person name="Singh A."/>
            <person name="Wilkins M.J."/>
            <person name="Karaoz U."/>
            <person name="Brodie E.L."/>
            <person name="Williams K.H."/>
            <person name="Hubbard S.S."/>
            <person name="Banfield J.F."/>
        </authorList>
    </citation>
    <scope>NUCLEOTIDE SEQUENCE [LARGE SCALE GENOMIC DNA]</scope>
</reference>
<dbReference type="STRING" id="1817814.A2V81_03270"/>
<comment type="similarity">
    <text evidence="2 11">Belongs to the CTP synthase family.</text>
</comment>
<dbReference type="EC" id="6.3.4.2" evidence="11"/>
<proteinExistence type="inferred from homology"/>
<dbReference type="GO" id="GO:0005829">
    <property type="term" value="C:cytosol"/>
    <property type="evidence" value="ECO:0007669"/>
    <property type="project" value="TreeGrafter"/>
</dbReference>
<feature type="binding site" evidence="11">
    <location>
        <position position="356"/>
    </location>
    <ligand>
        <name>L-glutamine</name>
        <dbReference type="ChEBI" id="CHEBI:58359"/>
    </ligand>
</feature>
<evidence type="ECO:0000256" key="10">
    <source>
        <dbReference type="ARBA" id="ARBA00047781"/>
    </source>
</evidence>
<evidence type="ECO:0000313" key="15">
    <source>
        <dbReference type="Proteomes" id="UP000177614"/>
    </source>
</evidence>
<keyword evidence="4 11" id="KW-0479">Metal-binding</keyword>
<comment type="catalytic activity">
    <reaction evidence="11">
        <text>UTP + NH4(+) + ATP = CTP + ADP + phosphate + 2 H(+)</text>
        <dbReference type="Rhea" id="RHEA:16597"/>
        <dbReference type="ChEBI" id="CHEBI:15378"/>
        <dbReference type="ChEBI" id="CHEBI:28938"/>
        <dbReference type="ChEBI" id="CHEBI:30616"/>
        <dbReference type="ChEBI" id="CHEBI:37563"/>
        <dbReference type="ChEBI" id="CHEBI:43474"/>
        <dbReference type="ChEBI" id="CHEBI:46398"/>
        <dbReference type="ChEBI" id="CHEBI:456216"/>
    </reaction>
</comment>
<dbReference type="FunFam" id="3.40.50.300:FF:000009">
    <property type="entry name" value="CTP synthase"/>
    <property type="match status" value="1"/>
</dbReference>
<dbReference type="GO" id="GO:0046872">
    <property type="term" value="F:metal ion binding"/>
    <property type="evidence" value="ECO:0007669"/>
    <property type="project" value="UniProtKB-KW"/>
</dbReference>
<dbReference type="AlphaFoldDB" id="A0A1F4XKA5"/>
<feature type="binding site" evidence="11">
    <location>
        <position position="464"/>
    </location>
    <ligand>
        <name>L-glutamine</name>
        <dbReference type="ChEBI" id="CHEBI:58359"/>
    </ligand>
</feature>
<dbReference type="GO" id="GO:0003883">
    <property type="term" value="F:CTP synthase activity"/>
    <property type="evidence" value="ECO:0007669"/>
    <property type="project" value="UniProtKB-UniRule"/>
</dbReference>
<feature type="binding site" evidence="11">
    <location>
        <position position="227"/>
    </location>
    <ligand>
        <name>CTP</name>
        <dbReference type="ChEBI" id="CHEBI:37563"/>
        <note>allosteric inhibitor</note>
    </ligand>
</feature>
<evidence type="ECO:0000256" key="11">
    <source>
        <dbReference type="HAMAP-Rule" id="MF_01227"/>
    </source>
</evidence>
<dbReference type="EMBL" id="MEWR01000011">
    <property type="protein sequence ID" value="OGC82142.1"/>
    <property type="molecule type" value="Genomic_DNA"/>
</dbReference>
<comment type="function">
    <text evidence="11">Catalyzes the ATP-dependent amination of UTP to CTP with either L-glutamine or ammonia as the source of nitrogen. Regulates intracellular CTP levels through interactions with the four ribonucleotide triphosphates.</text>
</comment>
<gene>
    <name evidence="11" type="primary">pyrG</name>
    <name evidence="14" type="ORF">A2V81_03270</name>
</gene>
<feature type="binding site" evidence="11">
    <location>
        <position position="16"/>
    </location>
    <ligand>
        <name>CTP</name>
        <dbReference type="ChEBI" id="CHEBI:37563"/>
        <note>allosteric inhibitor</note>
    </ligand>
</feature>
<evidence type="ECO:0000256" key="3">
    <source>
        <dbReference type="ARBA" id="ARBA00022598"/>
    </source>
</evidence>
<keyword evidence="3 11" id="KW-0436">Ligase</keyword>
<comment type="caution">
    <text evidence="14">The sequence shown here is derived from an EMBL/GenBank/DDBJ whole genome shotgun (WGS) entry which is preliminary data.</text>
</comment>
<comment type="caution">
    <text evidence="11">Lacks conserved residue(s) required for the propagation of feature annotation.</text>
</comment>
<protein>
    <recommendedName>
        <fullName evidence="11">CTP synthase</fullName>
        <ecNumber evidence="11">6.3.4.2</ecNumber>
    </recommendedName>
    <alternativeName>
        <fullName evidence="11">Cytidine 5'-triphosphate synthase</fullName>
    </alternativeName>
    <alternativeName>
        <fullName evidence="11">Cytidine triphosphate synthetase</fullName>
        <shortName evidence="11">CTP synthetase</shortName>
        <shortName evidence="11">CTPS</shortName>
    </alternativeName>
    <alternativeName>
        <fullName evidence="11">UTP--ammonia ligase</fullName>
    </alternativeName>
</protein>
<evidence type="ECO:0000256" key="9">
    <source>
        <dbReference type="ARBA" id="ARBA00022975"/>
    </source>
</evidence>
<dbReference type="InterPro" id="IPR033828">
    <property type="entry name" value="GATase1_CTP_Synthase"/>
</dbReference>
<dbReference type="NCBIfam" id="TIGR00337">
    <property type="entry name" value="PyrG"/>
    <property type="match status" value="1"/>
</dbReference>
<dbReference type="InterPro" id="IPR017926">
    <property type="entry name" value="GATASE"/>
</dbReference>
<dbReference type="UniPathway" id="UPA00159">
    <property type="reaction ID" value="UER00277"/>
</dbReference>
<organism evidence="14 15">
    <name type="scientific">Candidatus Abawacabacteria bacterium RBG_16_42_10</name>
    <dbReference type="NCBI Taxonomy" id="1817814"/>
    <lineage>
        <taxon>Bacteria</taxon>
        <taxon>Candidatus Abawacaibacteriota</taxon>
    </lineage>
</organism>
<comment type="activity regulation">
    <text evidence="11">Allosterically activated by GTP, when glutamine is the substrate; GTP has no effect on the reaction when ammonia is the substrate. The allosteric effector GTP functions by stabilizing the protein conformation that binds the tetrahedral intermediate(s) formed during glutamine hydrolysis. Inhibited by the product CTP, via allosteric rather than competitive inhibition.</text>
</comment>
<evidence type="ECO:0000256" key="6">
    <source>
        <dbReference type="ARBA" id="ARBA00022840"/>
    </source>
</evidence>
<dbReference type="CDD" id="cd01746">
    <property type="entry name" value="GATase1_CTP_Synthase"/>
    <property type="match status" value="1"/>
</dbReference>
<dbReference type="InterPro" id="IPR017456">
    <property type="entry name" value="CTP_synthase_N"/>
</dbReference>
<feature type="domain" description="Glutamine amidotransferase" evidence="12">
    <location>
        <begin position="306"/>
        <end position="528"/>
    </location>
</feature>
<dbReference type="PROSITE" id="PS51273">
    <property type="entry name" value="GATASE_TYPE_1"/>
    <property type="match status" value="1"/>
</dbReference>
<dbReference type="Pfam" id="PF06418">
    <property type="entry name" value="CTP_synth_N"/>
    <property type="match status" value="1"/>
</dbReference>
<keyword evidence="6 11" id="KW-0067">ATP-binding</keyword>
<feature type="region of interest" description="Amidoligase domain" evidence="11">
    <location>
        <begin position="1"/>
        <end position="270"/>
    </location>
</feature>
<evidence type="ECO:0000256" key="2">
    <source>
        <dbReference type="ARBA" id="ARBA00007533"/>
    </source>
</evidence>
<comment type="subunit">
    <text evidence="11">Homotetramer.</text>
</comment>
<dbReference type="Gene3D" id="3.40.50.300">
    <property type="entry name" value="P-loop containing nucleotide triphosphate hydrolases"/>
    <property type="match status" value="1"/>
</dbReference>
<dbReference type="GO" id="GO:0019856">
    <property type="term" value="P:pyrimidine nucleobase biosynthetic process"/>
    <property type="evidence" value="ECO:0007669"/>
    <property type="project" value="TreeGrafter"/>
</dbReference>
<dbReference type="SUPFAM" id="SSF52317">
    <property type="entry name" value="Class I glutamine amidotransferase-like"/>
    <property type="match status" value="1"/>
</dbReference>
<feature type="domain" description="CTP synthase N-terminal" evidence="13">
    <location>
        <begin position="6"/>
        <end position="270"/>
    </location>
</feature>
<dbReference type="FunFam" id="3.40.50.880:FF:000002">
    <property type="entry name" value="CTP synthase"/>
    <property type="match status" value="1"/>
</dbReference>
<feature type="binding site" evidence="11">
    <location>
        <begin position="191"/>
        <end position="196"/>
    </location>
    <ligand>
        <name>CTP</name>
        <dbReference type="ChEBI" id="CHEBI:37563"/>
        <note>allosteric inhibitor</note>
    </ligand>
</feature>
<dbReference type="InterPro" id="IPR029062">
    <property type="entry name" value="Class_I_gatase-like"/>
</dbReference>
<dbReference type="PANTHER" id="PTHR11550">
    <property type="entry name" value="CTP SYNTHASE"/>
    <property type="match status" value="1"/>
</dbReference>
<keyword evidence="9 11" id="KW-0665">Pyrimidine biosynthesis</keyword>
<sequence length="537" mass="60034">MPKKQKFIITTGGVCSGLGKGISAASMGTILQGMGYSIFPMKFDPYLNIDPGTMNPFQHGEVFVTDDGAETDLDLGHYERFLDISLNRHSSVSTGQIYTKILSKERQGEFLGKTIQIIPHITDAIKAEVLRAAEISKADIISVEIGGTVGDIEAEPFLEAMRQLRHDVGTENIYFVHVVLIPYLMASQELKTKPAQASVRELRRIGLRPNMIIARSDYHLPKDILQKIAFFSGVSEQAVIPAVTDESIYHVPLAFEKHDIGLTIAKKLELAYHEVDLKKWEKLHKDRKLAKKIKKIGLIAKYARSIDAYFSVIEALKAAAWSHGVNPEIVDIDSEELEKEGIKILKDLDGIVVPGGYGKRGTEGKILAAEYAREHKIPYLGLCLGMQMMVIEASRNLLGLKNATSEEFDAKAEDSVIHLMPEQQKITSKGGTNRLGVYDCKLTKGTKVQAAYDKIHIKERHRHRYEYNNDYRERLEKAGVLVAGVNPDLDLVEIVEIEDHPFMVGVQFHPEFLSRPTKPHPLFSAYMKVIAEASSKF</sequence>
<dbReference type="GO" id="GO:0005524">
    <property type="term" value="F:ATP binding"/>
    <property type="evidence" value="ECO:0007669"/>
    <property type="project" value="UniProtKB-KW"/>
</dbReference>
<comment type="miscellaneous">
    <text evidence="11">CTPSs have evolved a hybrid strategy for distinguishing between UTP and CTP. The overlapping regions of the product feedback inhibitory and substrate sites recognize a common feature in both compounds, the triphosphate moiety. To differentiate isosteric substrate and product pyrimidine rings, an additional pocket far from the expected kinase/ligase catalytic site, specifically recognizes the cytosine and ribose portions of the product inhibitor.</text>
</comment>
<dbReference type="HAMAP" id="MF_01227">
    <property type="entry name" value="PyrG"/>
    <property type="match status" value="1"/>
</dbReference>
<name>A0A1F4XKA5_9BACT</name>
<feature type="binding site" evidence="11">
    <location>
        <position position="144"/>
    </location>
    <ligand>
        <name>Mg(2+)</name>
        <dbReference type="ChEBI" id="CHEBI:18420"/>
    </ligand>
</feature>
<feature type="binding site" evidence="11">
    <location>
        <position position="74"/>
    </location>
    <ligand>
        <name>ATP</name>
        <dbReference type="ChEBI" id="CHEBI:30616"/>
    </ligand>
</feature>
<feature type="binding site" evidence="11">
    <location>
        <begin position="151"/>
        <end position="153"/>
    </location>
    <ligand>
        <name>CTP</name>
        <dbReference type="ChEBI" id="CHEBI:37563"/>
        <note>allosteric inhibitor</note>
    </ligand>
</feature>
<dbReference type="Pfam" id="PF00117">
    <property type="entry name" value="GATase"/>
    <property type="match status" value="1"/>
</dbReference>
<dbReference type="GO" id="GO:0097268">
    <property type="term" value="C:cytoophidium"/>
    <property type="evidence" value="ECO:0007669"/>
    <property type="project" value="UniProtKB-ARBA"/>
</dbReference>
<feature type="active site" evidence="11">
    <location>
        <position position="511"/>
    </location>
</feature>
<feature type="binding site" evidence="11">
    <location>
        <position position="74"/>
    </location>
    <ligand>
        <name>Mg(2+)</name>
        <dbReference type="ChEBI" id="CHEBI:18420"/>
    </ligand>
</feature>
<evidence type="ECO:0000259" key="13">
    <source>
        <dbReference type="Pfam" id="PF06418"/>
    </source>
</evidence>
<dbReference type="Gene3D" id="3.40.50.880">
    <property type="match status" value="1"/>
</dbReference>
<comment type="catalytic activity">
    <reaction evidence="10 11">
        <text>UTP + L-glutamine + ATP + H2O = CTP + L-glutamate + ADP + phosphate + 2 H(+)</text>
        <dbReference type="Rhea" id="RHEA:26426"/>
        <dbReference type="ChEBI" id="CHEBI:15377"/>
        <dbReference type="ChEBI" id="CHEBI:15378"/>
        <dbReference type="ChEBI" id="CHEBI:29985"/>
        <dbReference type="ChEBI" id="CHEBI:30616"/>
        <dbReference type="ChEBI" id="CHEBI:37563"/>
        <dbReference type="ChEBI" id="CHEBI:43474"/>
        <dbReference type="ChEBI" id="CHEBI:46398"/>
        <dbReference type="ChEBI" id="CHEBI:58359"/>
        <dbReference type="ChEBI" id="CHEBI:456216"/>
        <dbReference type="EC" id="6.3.4.2"/>
    </reaction>
</comment>
<feature type="binding site" evidence="11">
    <location>
        <position position="227"/>
    </location>
    <ligand>
        <name>UTP</name>
        <dbReference type="ChEBI" id="CHEBI:46398"/>
    </ligand>
</feature>
<feature type="binding site" evidence="11">
    <location>
        <begin position="17"/>
        <end position="22"/>
    </location>
    <ligand>
        <name>ATP</name>
        <dbReference type="ChEBI" id="CHEBI:30616"/>
    </ligand>
</feature>
<evidence type="ECO:0000256" key="4">
    <source>
        <dbReference type="ARBA" id="ARBA00022723"/>
    </source>
</evidence>
<evidence type="ECO:0000256" key="7">
    <source>
        <dbReference type="ARBA" id="ARBA00022842"/>
    </source>
</evidence>
<dbReference type="InterPro" id="IPR004468">
    <property type="entry name" value="CTP_synthase"/>
</dbReference>
<dbReference type="Proteomes" id="UP000177614">
    <property type="component" value="Unassembled WGS sequence"/>
</dbReference>
<evidence type="ECO:0000256" key="1">
    <source>
        <dbReference type="ARBA" id="ARBA00005171"/>
    </source>
</evidence>
<dbReference type="InterPro" id="IPR027417">
    <property type="entry name" value="P-loop_NTPase"/>
</dbReference>
<dbReference type="GO" id="GO:0004359">
    <property type="term" value="F:glutaminase activity"/>
    <property type="evidence" value="ECO:0007669"/>
    <property type="project" value="RHEA"/>
</dbReference>
<feature type="binding site" evidence="11">
    <location>
        <position position="16"/>
    </location>
    <ligand>
        <name>UTP</name>
        <dbReference type="ChEBI" id="CHEBI:46398"/>
    </ligand>
</feature>
<keyword evidence="7 11" id="KW-0460">Magnesium</keyword>
<evidence type="ECO:0000313" key="14">
    <source>
        <dbReference type="EMBL" id="OGC82142.1"/>
    </source>
</evidence>
<evidence type="ECO:0000256" key="5">
    <source>
        <dbReference type="ARBA" id="ARBA00022741"/>
    </source>
</evidence>
<feature type="binding site" evidence="11">
    <location>
        <position position="407"/>
    </location>
    <ligand>
        <name>L-glutamine</name>
        <dbReference type="ChEBI" id="CHEBI:58359"/>
    </ligand>
</feature>
<feature type="binding site" evidence="11">
    <location>
        <begin position="191"/>
        <end position="196"/>
    </location>
    <ligand>
        <name>UTP</name>
        <dbReference type="ChEBI" id="CHEBI:46398"/>
    </ligand>
</feature>
<comment type="pathway">
    <text evidence="1 11">Pyrimidine metabolism; CTP biosynthesis via de novo pathway; CTP from UDP: step 2/2.</text>
</comment>
<keyword evidence="5 11" id="KW-0547">Nucleotide-binding</keyword>
<feature type="active site" evidence="11">
    <location>
        <position position="509"/>
    </location>
</feature>
<feature type="active site" description="Nucleophile; for glutamine hydrolysis" evidence="11">
    <location>
        <position position="383"/>
    </location>
</feature>